<feature type="compositionally biased region" description="Acidic residues" evidence="7">
    <location>
        <begin position="390"/>
        <end position="404"/>
    </location>
</feature>
<feature type="domain" description="Dicer dsRNA-binding fold" evidence="10">
    <location>
        <begin position="420"/>
        <end position="520"/>
    </location>
</feature>
<dbReference type="PROSITE" id="PS00517">
    <property type="entry name" value="RNASE_3_1"/>
    <property type="match status" value="1"/>
</dbReference>
<evidence type="ECO:0000256" key="1">
    <source>
        <dbReference type="ARBA" id="ARBA00022737"/>
    </source>
</evidence>
<dbReference type="SUPFAM" id="SSF52540">
    <property type="entry name" value="P-loop containing nucleoside triphosphate hydrolases"/>
    <property type="match status" value="1"/>
</dbReference>
<evidence type="ECO:0000313" key="12">
    <source>
        <dbReference type="Proteomes" id="UP000518752"/>
    </source>
</evidence>
<dbReference type="GO" id="GO:0030422">
    <property type="term" value="P:siRNA processing"/>
    <property type="evidence" value="ECO:0007669"/>
    <property type="project" value="TreeGrafter"/>
</dbReference>
<name>A0A8H5M3Y6_9AGAR</name>
<evidence type="ECO:0000256" key="3">
    <source>
        <dbReference type="ARBA" id="ARBA00022801"/>
    </source>
</evidence>
<comment type="caution">
    <text evidence="11">The sequence shown here is derived from an EMBL/GenBank/DDBJ whole genome shotgun (WGS) entry which is preliminary data.</text>
</comment>
<feature type="region of interest" description="Disordered" evidence="7">
    <location>
        <begin position="387"/>
        <end position="410"/>
    </location>
</feature>
<keyword evidence="1" id="KW-0677">Repeat</keyword>
<dbReference type="PROSITE" id="PS51194">
    <property type="entry name" value="HELICASE_CTER"/>
    <property type="match status" value="1"/>
</dbReference>
<dbReference type="EMBL" id="JAACJN010000067">
    <property type="protein sequence ID" value="KAF5379867.1"/>
    <property type="molecule type" value="Genomic_DNA"/>
</dbReference>
<sequence length="1245" mass="139665">MHEVSLMVFDECHHARKKHPYAVIMGEYKICPVEQRPKVFGMTASPIWNPKNPTKSLQELEAILDAKVIGVREHVEELSENVPKPTEMMKLFSAPPEHYNFPQPFLWEAMSVFSLFRPEKLEGSPWPDIERRYYVTHNNLGPFAASLYVFNEMSHLIARLFWIHNSADEADPARSDLVIPRNSSPPTEIPTELFDIADVLVDYQAYFTSPNSSSLPIPVPLEWCSPKVRTLVGILSEYYSPTFQGIIFVEQRQVASCLARILSHIPTLHGLVKCGVLIGAVNSSENLFRDVDSGSQDQIVKAFRRKEINLIIATSVAEEGLDFPACDVVVRFDSLDHLVGYVQSRGRARNKLSNFIVMIQQDDHGYQERYKSFIAAEPKLRETYQLASTNDEEMEEGEEEEEENLSSTDLQGRERYIVPSTSAFVTYDNAISLIDHLCSLIPRDLYTSQPVPVYSGDFRSTLYLPPSLPLAPTDLIHTGPIKNTKREAKRAVSFLAVKRLHELDVFDDYLFPAGSGGSKDLQDAEGKAIPDMSFVPATIDVEVRDPWIISYHKLWVHPIAVDGKVLTGVVTGTQLEPVKIVHQGSVVQTQPGHLLSLTREDEKRQLKLMEDFTRLGVQMWISASPFKGRPGLFLVLLTSSMELDYETMEKFVSRHGNPDWSTIGPDHYDRILVSNVNQRNRAFVLRNVREDLTPMSVMTVTPEGVLQTYRDSLLKLWSHGKWTAFVPDSGAMLELSLLPRSRDGVYSLGSEDAGTTKEASAEEIRLVPQGCCIWYSISPAISRIFRVFPALAHRVTDIYRVRAVKFELDLPPILDDLMVQALTIPSALAGYNNQRLETLGDAVLEVCTTVHLLNRFPHRHEGQLDILRQRSISNRFLLYRALDAGLDRFVTSETSWIRVWRHVVEEYIDDVNPRRYGRRSYPRRSLQDCMEATVGAAFLTGGIPMALKAGTALGLAFGGPTAWDVRYAQVERVKVASLFTREGSLQERLGYEFRNGRLLREALTHPSFASSMEVEMVPTYQRLEFLGDAILDLVVVHFLYDKYPEAGSDQLALPRTKAVCAQALAYTAVNKLGLHRFLLINSVDLNKDINDYVPHLQEASAQTIVNSGWKFDPPKVLSDVFESVIGAVLVDTGYNYEKTAEIAKAAMENILSILSPAVRLDPITAVLQWVSASTCKEQVKFSVVSKGERDGMQAELHGVVIAGPIVSTSIVVAKNLVAERALTVLQLDKDHCLSKVCVCDFGIAG</sequence>
<dbReference type="InterPro" id="IPR005034">
    <property type="entry name" value="Dicer_dimerisation"/>
</dbReference>
<keyword evidence="6" id="KW-0694">RNA-binding</keyword>
<proteinExistence type="predicted"/>
<reference evidence="11 12" key="1">
    <citation type="journal article" date="2020" name="ISME J.">
        <title>Uncovering the hidden diversity of litter-decomposition mechanisms in mushroom-forming fungi.</title>
        <authorList>
            <person name="Floudas D."/>
            <person name="Bentzer J."/>
            <person name="Ahren D."/>
            <person name="Johansson T."/>
            <person name="Persson P."/>
            <person name="Tunlid A."/>
        </authorList>
    </citation>
    <scope>NUCLEOTIDE SEQUENCE [LARGE SCALE GENOMIC DNA]</scope>
    <source>
        <strain evidence="11 12">CBS 406.79</strain>
    </source>
</reference>
<dbReference type="GO" id="GO:0005524">
    <property type="term" value="F:ATP binding"/>
    <property type="evidence" value="ECO:0007669"/>
    <property type="project" value="UniProtKB-KW"/>
</dbReference>
<dbReference type="SMART" id="SM00490">
    <property type="entry name" value="HELICc"/>
    <property type="match status" value="1"/>
</dbReference>
<evidence type="ECO:0000259" key="9">
    <source>
        <dbReference type="PROSITE" id="PS51194"/>
    </source>
</evidence>
<dbReference type="InterPro" id="IPR036389">
    <property type="entry name" value="RNase_III_sf"/>
</dbReference>
<dbReference type="Gene3D" id="1.10.1520.10">
    <property type="entry name" value="Ribonuclease III domain"/>
    <property type="match status" value="2"/>
</dbReference>
<dbReference type="OrthoDB" id="416741at2759"/>
<dbReference type="InterPro" id="IPR038248">
    <property type="entry name" value="Dicer_dimer_sf"/>
</dbReference>
<evidence type="ECO:0000259" key="10">
    <source>
        <dbReference type="PROSITE" id="PS51327"/>
    </source>
</evidence>
<dbReference type="GO" id="GO:0003723">
    <property type="term" value="F:RNA binding"/>
    <property type="evidence" value="ECO:0007669"/>
    <property type="project" value="UniProtKB-UniRule"/>
</dbReference>
<dbReference type="InterPro" id="IPR000999">
    <property type="entry name" value="RNase_III_dom"/>
</dbReference>
<gene>
    <name evidence="11" type="ORF">D9757_007186</name>
</gene>
<dbReference type="PROSITE" id="PS50142">
    <property type="entry name" value="RNASE_3_2"/>
    <property type="match status" value="2"/>
</dbReference>
<keyword evidence="2" id="KW-0547">Nucleotide-binding</keyword>
<dbReference type="PROSITE" id="PS51327">
    <property type="entry name" value="DICER_DSRBF"/>
    <property type="match status" value="1"/>
</dbReference>
<dbReference type="AlphaFoldDB" id="A0A8H5M3Y6"/>
<dbReference type="Gene3D" id="3.40.50.300">
    <property type="entry name" value="P-loop containing nucleotide triphosphate hydrolases"/>
    <property type="match status" value="2"/>
</dbReference>
<evidence type="ECO:0000256" key="5">
    <source>
        <dbReference type="ARBA" id="ARBA00022840"/>
    </source>
</evidence>
<keyword evidence="3" id="KW-0378">Hydrolase</keyword>
<evidence type="ECO:0000313" key="11">
    <source>
        <dbReference type="EMBL" id="KAF5379867.1"/>
    </source>
</evidence>
<dbReference type="GO" id="GO:0004525">
    <property type="term" value="F:ribonuclease III activity"/>
    <property type="evidence" value="ECO:0007669"/>
    <property type="project" value="InterPro"/>
</dbReference>
<dbReference type="SMART" id="SM00535">
    <property type="entry name" value="RIBOc"/>
    <property type="match status" value="2"/>
</dbReference>
<dbReference type="InterPro" id="IPR027417">
    <property type="entry name" value="P-loop_NTPase"/>
</dbReference>
<dbReference type="Gene3D" id="3.30.160.380">
    <property type="entry name" value="Dicer dimerisation domain"/>
    <property type="match status" value="1"/>
</dbReference>
<dbReference type="Pfam" id="PF00636">
    <property type="entry name" value="Ribonuclease_3"/>
    <property type="match status" value="2"/>
</dbReference>
<dbReference type="InterPro" id="IPR001650">
    <property type="entry name" value="Helicase_C-like"/>
</dbReference>
<evidence type="ECO:0000256" key="7">
    <source>
        <dbReference type="SAM" id="MobiDB-lite"/>
    </source>
</evidence>
<evidence type="ECO:0000256" key="6">
    <source>
        <dbReference type="PROSITE-ProRule" id="PRU00657"/>
    </source>
</evidence>
<dbReference type="PANTHER" id="PTHR14950">
    <property type="entry name" value="DICER-RELATED"/>
    <property type="match status" value="1"/>
</dbReference>
<dbReference type="Pfam" id="PF03368">
    <property type="entry name" value="Dicer_dimer"/>
    <property type="match status" value="1"/>
</dbReference>
<dbReference type="GO" id="GO:0004386">
    <property type="term" value="F:helicase activity"/>
    <property type="evidence" value="ECO:0007669"/>
    <property type="project" value="UniProtKB-KW"/>
</dbReference>
<feature type="domain" description="RNase III" evidence="8">
    <location>
        <begin position="982"/>
        <end position="1133"/>
    </location>
</feature>
<evidence type="ECO:0000256" key="4">
    <source>
        <dbReference type="ARBA" id="ARBA00022806"/>
    </source>
</evidence>
<protein>
    <submittedName>
        <fullName evidence="11">Uncharacterized protein</fullName>
    </submittedName>
</protein>
<evidence type="ECO:0000256" key="2">
    <source>
        <dbReference type="ARBA" id="ARBA00022741"/>
    </source>
</evidence>
<dbReference type="Proteomes" id="UP000518752">
    <property type="component" value="Unassembled WGS sequence"/>
</dbReference>
<dbReference type="Pfam" id="PF00271">
    <property type="entry name" value="Helicase_C"/>
    <property type="match status" value="1"/>
</dbReference>
<dbReference type="CDD" id="cd00593">
    <property type="entry name" value="RIBOc"/>
    <property type="match status" value="2"/>
</dbReference>
<dbReference type="PANTHER" id="PTHR14950:SF37">
    <property type="entry name" value="ENDORIBONUCLEASE DICER"/>
    <property type="match status" value="1"/>
</dbReference>
<organism evidence="11 12">
    <name type="scientific">Collybiopsis confluens</name>
    <dbReference type="NCBI Taxonomy" id="2823264"/>
    <lineage>
        <taxon>Eukaryota</taxon>
        <taxon>Fungi</taxon>
        <taxon>Dikarya</taxon>
        <taxon>Basidiomycota</taxon>
        <taxon>Agaricomycotina</taxon>
        <taxon>Agaricomycetes</taxon>
        <taxon>Agaricomycetidae</taxon>
        <taxon>Agaricales</taxon>
        <taxon>Marasmiineae</taxon>
        <taxon>Omphalotaceae</taxon>
        <taxon>Collybiopsis</taxon>
    </lineage>
</organism>
<evidence type="ECO:0000259" key="8">
    <source>
        <dbReference type="PROSITE" id="PS50142"/>
    </source>
</evidence>
<dbReference type="GO" id="GO:0005737">
    <property type="term" value="C:cytoplasm"/>
    <property type="evidence" value="ECO:0007669"/>
    <property type="project" value="TreeGrafter"/>
</dbReference>
<dbReference type="SUPFAM" id="SSF69065">
    <property type="entry name" value="RNase III domain-like"/>
    <property type="match status" value="2"/>
</dbReference>
<keyword evidence="5" id="KW-0067">ATP-binding</keyword>
<keyword evidence="12" id="KW-1185">Reference proteome</keyword>
<feature type="domain" description="RNase III" evidence="8">
    <location>
        <begin position="795"/>
        <end position="942"/>
    </location>
</feature>
<keyword evidence="4" id="KW-0347">Helicase</keyword>
<dbReference type="GO" id="GO:0005634">
    <property type="term" value="C:nucleus"/>
    <property type="evidence" value="ECO:0007669"/>
    <property type="project" value="TreeGrafter"/>
</dbReference>
<feature type="domain" description="Helicase C-terminal" evidence="9">
    <location>
        <begin position="234"/>
        <end position="406"/>
    </location>
</feature>
<accession>A0A8H5M3Y6</accession>